<dbReference type="Pfam" id="PF01593">
    <property type="entry name" value="Amino_oxidase"/>
    <property type="match status" value="1"/>
</dbReference>
<dbReference type="GeneID" id="54468273"/>
<reference evidence="4" key="2">
    <citation type="submission" date="2020-04" db="EMBL/GenBank/DDBJ databases">
        <authorList>
            <consortium name="NCBI Genome Project"/>
        </authorList>
    </citation>
    <scope>NUCLEOTIDE SEQUENCE</scope>
    <source>
        <strain evidence="4">CBS 304.34</strain>
    </source>
</reference>
<dbReference type="SUPFAM" id="SSF54373">
    <property type="entry name" value="FAD-linked reductases, C-terminal domain"/>
    <property type="match status" value="1"/>
</dbReference>
<accession>A0A6A6Z733</accession>
<reference evidence="2 4" key="1">
    <citation type="journal article" date="2020" name="Stud. Mycol.">
        <title>101 Dothideomycetes genomes: a test case for predicting lifestyles and emergence of pathogens.</title>
        <authorList>
            <person name="Haridas S."/>
            <person name="Albert R."/>
            <person name="Binder M."/>
            <person name="Bloem J."/>
            <person name="Labutti K."/>
            <person name="Salamov A."/>
            <person name="Andreopoulos B."/>
            <person name="Baker S."/>
            <person name="Barry K."/>
            <person name="Bills G."/>
            <person name="Bluhm B."/>
            <person name="Cannon C."/>
            <person name="Castanera R."/>
            <person name="Culley D."/>
            <person name="Daum C."/>
            <person name="Ezra D."/>
            <person name="Gonzalez J."/>
            <person name="Henrissat B."/>
            <person name="Kuo A."/>
            <person name="Liang C."/>
            <person name="Lipzen A."/>
            <person name="Lutzoni F."/>
            <person name="Magnuson J."/>
            <person name="Mondo S."/>
            <person name="Nolan M."/>
            <person name="Ohm R."/>
            <person name="Pangilinan J."/>
            <person name="Park H.-J."/>
            <person name="Ramirez L."/>
            <person name="Alfaro M."/>
            <person name="Sun H."/>
            <person name="Tritt A."/>
            <person name="Yoshinaga Y."/>
            <person name="Zwiers L.-H."/>
            <person name="Turgeon B."/>
            <person name="Goodwin S."/>
            <person name="Spatafora J."/>
            <person name="Crous P."/>
            <person name="Grigoriev I."/>
        </authorList>
    </citation>
    <scope>NUCLEOTIDE SEQUENCE</scope>
    <source>
        <strain evidence="2 4">CBS 304.34</strain>
    </source>
</reference>
<evidence type="ECO:0000313" key="2">
    <source>
        <dbReference type="EMBL" id="KAF2816840.1"/>
    </source>
</evidence>
<dbReference type="Proteomes" id="UP000504636">
    <property type="component" value="Unplaced"/>
</dbReference>
<evidence type="ECO:0000313" key="4">
    <source>
        <dbReference type="RefSeq" id="XP_033583804.1"/>
    </source>
</evidence>
<dbReference type="RefSeq" id="XP_033583804.1">
    <property type="nucleotide sequence ID" value="XM_033727380.1"/>
</dbReference>
<protein>
    <submittedName>
        <fullName evidence="2 4">Amine oxidase</fullName>
    </submittedName>
</protein>
<sequence>MERRTHSSNSRAIASEMSRLQQDLFDSSHHHTIATTNGDQANMIRRILPKGKKPDIGIIGAGVAGLRCADILTQYGAKVTILEGRDRVGGRLCQSNKLGHLVDLGPNWIHGTDDNPMLDLAKETGTITNDWDGRQAYFDHLGHKVPEKVSAEVTELVWGVIEEAMQYSNADAKKIPSKDSLMDFFHKKVKDLFHGKNEDNKISEKGDMVLKMAEMWGAFIGSPIQKQSLKFLWLEECIDGENLFVSETYHKVLSRIAQPALDKAEIKFRHKAARFATKGIDGERKVDVEMVDGGTITFDEVVVTTPLGWLKTNRDAFVPGLPTRLAAAIDAIGYGHLDKVYINFPSAFWDQPPPKTEEDYGISTNSHASVPNVTATTAPLHQPSSEAKTTAKHYPGFTHWAAPTYAHETNPDKWNQECVNLAALPGKTAHPTLLYYTFGPTSQHIATILRTSSSESAAEAAILKFLEPYYSRLPNYSAESAECTPTAMLATGWANDELAGYGSYCNFQVGLERGDEDIEVMREGMPERGIWLAGEHTAPFVALGTVTGAYWAGEGVARRIASAYGLDKMEGVGKTSNGFAN</sequence>
<dbReference type="PRINTS" id="PR00419">
    <property type="entry name" value="ADXRDTASE"/>
</dbReference>
<dbReference type="PANTHER" id="PTHR10742:SF414">
    <property type="entry name" value="CONTAINING AMINE OXIDASE, PUTATIVE (AFU_ORTHOLOGUE AFUA_3G12150)-RELATED"/>
    <property type="match status" value="1"/>
</dbReference>
<dbReference type="InterPro" id="IPR002937">
    <property type="entry name" value="Amino_oxidase"/>
</dbReference>
<keyword evidence="3" id="KW-1185">Reference proteome</keyword>
<dbReference type="InterPro" id="IPR036188">
    <property type="entry name" value="FAD/NAD-bd_sf"/>
</dbReference>
<dbReference type="SUPFAM" id="SSF51905">
    <property type="entry name" value="FAD/NAD(P)-binding domain"/>
    <property type="match status" value="1"/>
</dbReference>
<evidence type="ECO:0000259" key="1">
    <source>
        <dbReference type="Pfam" id="PF01593"/>
    </source>
</evidence>
<dbReference type="Gene3D" id="3.90.660.10">
    <property type="match status" value="1"/>
</dbReference>
<dbReference type="GO" id="GO:0050660">
    <property type="term" value="F:flavin adenine dinucleotide binding"/>
    <property type="evidence" value="ECO:0007669"/>
    <property type="project" value="TreeGrafter"/>
</dbReference>
<proteinExistence type="predicted"/>
<dbReference type="GO" id="GO:0003682">
    <property type="term" value="F:chromatin binding"/>
    <property type="evidence" value="ECO:0007669"/>
    <property type="project" value="TreeGrafter"/>
</dbReference>
<dbReference type="PANTHER" id="PTHR10742">
    <property type="entry name" value="FLAVIN MONOAMINE OXIDASE"/>
    <property type="match status" value="1"/>
</dbReference>
<dbReference type="InterPro" id="IPR050281">
    <property type="entry name" value="Flavin_monoamine_oxidase"/>
</dbReference>
<feature type="domain" description="Amine oxidase" evidence="1">
    <location>
        <begin position="63"/>
        <end position="560"/>
    </location>
</feature>
<dbReference type="GO" id="GO:0006338">
    <property type="term" value="P:chromatin remodeling"/>
    <property type="evidence" value="ECO:0007669"/>
    <property type="project" value="TreeGrafter"/>
</dbReference>
<organism evidence="2">
    <name type="scientific">Mytilinidion resinicola</name>
    <dbReference type="NCBI Taxonomy" id="574789"/>
    <lineage>
        <taxon>Eukaryota</taxon>
        <taxon>Fungi</taxon>
        <taxon>Dikarya</taxon>
        <taxon>Ascomycota</taxon>
        <taxon>Pezizomycotina</taxon>
        <taxon>Dothideomycetes</taxon>
        <taxon>Pleosporomycetidae</taxon>
        <taxon>Mytilinidiales</taxon>
        <taxon>Mytilinidiaceae</taxon>
        <taxon>Mytilinidion</taxon>
    </lineage>
</organism>
<dbReference type="GO" id="GO:0016491">
    <property type="term" value="F:oxidoreductase activity"/>
    <property type="evidence" value="ECO:0007669"/>
    <property type="project" value="InterPro"/>
</dbReference>
<reference evidence="4" key="3">
    <citation type="submission" date="2025-04" db="UniProtKB">
        <authorList>
            <consortium name="RefSeq"/>
        </authorList>
    </citation>
    <scope>IDENTIFICATION</scope>
    <source>
        <strain evidence="4">CBS 304.34</strain>
    </source>
</reference>
<name>A0A6A6Z733_9PEZI</name>
<dbReference type="EMBL" id="MU003692">
    <property type="protein sequence ID" value="KAF2816840.1"/>
    <property type="molecule type" value="Genomic_DNA"/>
</dbReference>
<dbReference type="AlphaFoldDB" id="A0A6A6Z733"/>
<evidence type="ECO:0000313" key="3">
    <source>
        <dbReference type="Proteomes" id="UP000504636"/>
    </source>
</evidence>
<dbReference type="OrthoDB" id="5046242at2759"/>
<dbReference type="Gene3D" id="3.50.50.60">
    <property type="entry name" value="FAD/NAD(P)-binding domain"/>
    <property type="match status" value="1"/>
</dbReference>
<gene>
    <name evidence="2 4" type="ORF">BDZ99DRAFT_564676</name>
</gene>